<dbReference type="EMBL" id="RDFA01000004">
    <property type="protein sequence ID" value="RXK48364.1"/>
    <property type="molecule type" value="Genomic_DNA"/>
</dbReference>
<organism evidence="1 2">
    <name type="scientific">Halorientalis pallida</name>
    <dbReference type="NCBI Taxonomy" id="2479928"/>
    <lineage>
        <taxon>Archaea</taxon>
        <taxon>Methanobacteriati</taxon>
        <taxon>Methanobacteriota</taxon>
        <taxon>Stenosarchaea group</taxon>
        <taxon>Halobacteria</taxon>
        <taxon>Halobacteriales</taxon>
        <taxon>Haloarculaceae</taxon>
        <taxon>Halorientalis</taxon>
    </lineage>
</organism>
<gene>
    <name evidence="1" type="ORF">EAF64_11830</name>
</gene>
<evidence type="ECO:0000313" key="2">
    <source>
        <dbReference type="Proteomes" id="UP000289691"/>
    </source>
</evidence>
<accession>A0A498KZY7</accession>
<dbReference type="AlphaFoldDB" id="A0A498KZY7"/>
<dbReference type="Pfam" id="PF24336">
    <property type="entry name" value="DUF7504"/>
    <property type="match status" value="1"/>
</dbReference>
<protein>
    <recommendedName>
        <fullName evidence="3">RecA-superfamily ATPase, KaiC/GvpD/RAD55 family</fullName>
    </recommendedName>
</protein>
<dbReference type="OrthoDB" id="199953at2157"/>
<keyword evidence="2" id="KW-1185">Reference proteome</keyword>
<dbReference type="InterPro" id="IPR055927">
    <property type="entry name" value="DUF7504"/>
</dbReference>
<name>A0A498KZY7_9EURY</name>
<proteinExistence type="predicted"/>
<reference evidence="1 2" key="1">
    <citation type="submission" date="2019-01" db="EMBL/GenBank/DDBJ databases">
        <title>Halorientalis sp. F13-25 a new haloarchaeum isolated from hypersaline water.</title>
        <authorList>
            <person name="Ana D.-V."/>
            <person name="Cristina S.-P."/>
            <person name="Antonio V."/>
        </authorList>
    </citation>
    <scope>NUCLEOTIDE SEQUENCE [LARGE SCALE GENOMIC DNA]</scope>
    <source>
        <strain evidence="1 2">F13-25</strain>
    </source>
</reference>
<evidence type="ECO:0008006" key="3">
    <source>
        <dbReference type="Google" id="ProtNLM"/>
    </source>
</evidence>
<dbReference type="RefSeq" id="WP_129069205.1">
    <property type="nucleotide sequence ID" value="NZ_RDFA01000004.1"/>
</dbReference>
<comment type="caution">
    <text evidence="1">The sequence shown here is derived from an EMBL/GenBank/DDBJ whole genome shotgun (WGS) entry which is preliminary data.</text>
</comment>
<evidence type="ECO:0000313" key="1">
    <source>
        <dbReference type="EMBL" id="RXK48364.1"/>
    </source>
</evidence>
<dbReference type="Proteomes" id="UP000289691">
    <property type="component" value="Unassembled WGS sequence"/>
</dbReference>
<sequence>MSLTAGSDFTVDSLGLDAIDGGTSVLLTGEDSDALEAVFYRLTAPQTDEIAVLLATDAAGRSVKQSLSRAERGADDRAALLTCEGPAQGDDVRTVDDVSDLTGLGMEFSTLLAEATGEVDDFRAGILLCSTIMGEVEDTRSVYRFLNSNFLSELRRSKALGVCAVDTSADIGSDVNSTITGMKTSFSAHVEVESTGRNQARLDVSDLPGDDDAVDVSW</sequence>